<dbReference type="EMBL" id="BAMD01000007">
    <property type="protein sequence ID" value="GAF02218.1"/>
    <property type="molecule type" value="Genomic_DNA"/>
</dbReference>
<dbReference type="SUPFAM" id="SSF52540">
    <property type="entry name" value="P-loop containing nucleoside triphosphate hydrolases"/>
    <property type="match status" value="1"/>
</dbReference>
<feature type="transmembrane region" description="Helical" evidence="8">
    <location>
        <begin position="584"/>
        <end position="603"/>
    </location>
</feature>
<dbReference type="Gene3D" id="3.40.50.300">
    <property type="entry name" value="P-loop containing nucleotide triphosphate hydrolases"/>
    <property type="match status" value="1"/>
</dbReference>
<evidence type="ECO:0000256" key="3">
    <source>
        <dbReference type="ARBA" id="ARBA00022692"/>
    </source>
</evidence>
<dbReference type="SMART" id="SM00382">
    <property type="entry name" value="AAA"/>
    <property type="match status" value="1"/>
</dbReference>
<dbReference type="GO" id="GO:0016020">
    <property type="term" value="C:membrane"/>
    <property type="evidence" value="ECO:0007669"/>
    <property type="project" value="UniProtKB-SubCell"/>
</dbReference>
<organism evidence="10 11">
    <name type="scientific">Saccharicrinis fermentans DSM 9555 = JCM 21142</name>
    <dbReference type="NCBI Taxonomy" id="869213"/>
    <lineage>
        <taxon>Bacteria</taxon>
        <taxon>Pseudomonadati</taxon>
        <taxon>Bacteroidota</taxon>
        <taxon>Bacteroidia</taxon>
        <taxon>Marinilabiliales</taxon>
        <taxon>Marinilabiliaceae</taxon>
        <taxon>Saccharicrinis</taxon>
    </lineage>
</organism>
<dbReference type="GO" id="GO:0140359">
    <property type="term" value="F:ABC-type transporter activity"/>
    <property type="evidence" value="ECO:0007669"/>
    <property type="project" value="InterPro"/>
</dbReference>
<evidence type="ECO:0000256" key="6">
    <source>
        <dbReference type="ARBA" id="ARBA00022989"/>
    </source>
</evidence>
<dbReference type="Proteomes" id="UP000019402">
    <property type="component" value="Unassembled WGS sequence"/>
</dbReference>
<evidence type="ECO:0000259" key="9">
    <source>
        <dbReference type="PROSITE" id="PS50893"/>
    </source>
</evidence>
<keyword evidence="2" id="KW-0813">Transport</keyword>
<dbReference type="PROSITE" id="PS50893">
    <property type="entry name" value="ABC_TRANSPORTER_2"/>
    <property type="match status" value="1"/>
</dbReference>
<keyword evidence="6 8" id="KW-1133">Transmembrane helix</keyword>
<dbReference type="InterPro" id="IPR027417">
    <property type="entry name" value="P-loop_NTPase"/>
</dbReference>
<dbReference type="InterPro" id="IPR013525">
    <property type="entry name" value="ABC2_TM"/>
</dbReference>
<keyword evidence="7 8" id="KW-0472">Membrane</keyword>
<dbReference type="GO" id="GO:0016887">
    <property type="term" value="F:ATP hydrolysis activity"/>
    <property type="evidence" value="ECO:0007669"/>
    <property type="project" value="InterPro"/>
</dbReference>
<feature type="transmembrane region" description="Helical" evidence="8">
    <location>
        <begin position="697"/>
        <end position="718"/>
    </location>
</feature>
<evidence type="ECO:0000256" key="8">
    <source>
        <dbReference type="SAM" id="Phobius"/>
    </source>
</evidence>
<keyword evidence="11" id="KW-1185">Reference proteome</keyword>
<dbReference type="OrthoDB" id="9804819at2"/>
<evidence type="ECO:0000256" key="4">
    <source>
        <dbReference type="ARBA" id="ARBA00022741"/>
    </source>
</evidence>
<proteinExistence type="predicted"/>
<keyword evidence="4" id="KW-0547">Nucleotide-binding</keyword>
<dbReference type="InterPro" id="IPR050352">
    <property type="entry name" value="ABCG_transporters"/>
</dbReference>
<feature type="transmembrane region" description="Helical" evidence="8">
    <location>
        <begin position="725"/>
        <end position="747"/>
    </location>
</feature>
<name>W7Y3R0_9BACT</name>
<evidence type="ECO:0000256" key="5">
    <source>
        <dbReference type="ARBA" id="ARBA00022840"/>
    </source>
</evidence>
<dbReference type="InterPro" id="IPR017871">
    <property type="entry name" value="ABC_transporter-like_CS"/>
</dbReference>
<evidence type="ECO:0000313" key="11">
    <source>
        <dbReference type="Proteomes" id="UP000019402"/>
    </source>
</evidence>
<dbReference type="Pfam" id="PF00005">
    <property type="entry name" value="ABC_tran"/>
    <property type="match status" value="1"/>
</dbReference>
<feature type="transmembrane region" description="Helical" evidence="8">
    <location>
        <begin position="669"/>
        <end position="691"/>
    </location>
</feature>
<feature type="domain" description="ABC transporter" evidence="9">
    <location>
        <begin position="252"/>
        <end position="492"/>
    </location>
</feature>
<keyword evidence="3 8" id="KW-0812">Transmembrane</keyword>
<dbReference type="STRING" id="869213.GCA_000517085_00681"/>
<keyword evidence="5 10" id="KW-0067">ATP-binding</keyword>
<gene>
    <name evidence="10" type="ORF">JCM21142_3847</name>
</gene>
<dbReference type="GO" id="GO:0005524">
    <property type="term" value="F:ATP binding"/>
    <property type="evidence" value="ECO:0007669"/>
    <property type="project" value="UniProtKB-KW"/>
</dbReference>
<comment type="subcellular location">
    <subcellularLocation>
        <location evidence="1">Membrane</location>
        <topology evidence="1">Multi-pass membrane protein</topology>
    </subcellularLocation>
</comment>
<comment type="caution">
    <text evidence="10">The sequence shown here is derived from an EMBL/GenBank/DDBJ whole genome shotgun (WGS) entry which is preliminary data.</text>
</comment>
<dbReference type="PANTHER" id="PTHR48041">
    <property type="entry name" value="ABC TRANSPORTER G FAMILY MEMBER 28"/>
    <property type="match status" value="1"/>
</dbReference>
<dbReference type="Pfam" id="PF01061">
    <property type="entry name" value="ABC2_membrane"/>
    <property type="match status" value="1"/>
</dbReference>
<dbReference type="RefSeq" id="WP_027470672.1">
    <property type="nucleotide sequence ID" value="NZ_BAMD01000007.1"/>
</dbReference>
<dbReference type="InterPro" id="IPR003593">
    <property type="entry name" value="AAA+_ATPase"/>
</dbReference>
<evidence type="ECO:0000256" key="2">
    <source>
        <dbReference type="ARBA" id="ARBA00022448"/>
    </source>
</evidence>
<accession>W7Y3R0</accession>
<dbReference type="eggNOG" id="COG1131">
    <property type="taxonomic scope" value="Bacteria"/>
</dbReference>
<dbReference type="InterPro" id="IPR003439">
    <property type="entry name" value="ABC_transporter-like_ATP-bd"/>
</dbReference>
<sequence length="986" mass="113897">MEQYFKYDTLKNVVELFGLFISYKNQAHEMLNYSYLDQYMGSRFAQRVRMEMLDYYKEYATQLEEQTDAHVHGIALKKHLNFLNDDLSKNQKVEFYIVLLNYVIDTEKVSESKEYVTQLKERLKIVSDTFNLDESRIESVAHFMSDDLALEKNSKSLFVIGNFSRVKLKSFRMYDKKDIKGKIVALYVPSISSFLIRYSGSQELHLNKQILFPERVYQFALGGVIEANEMTPIYFADLYTDFCKEDIDRLELVAQDVEKTFKGTNLGVKKLSFKVKSRQLMAVMGRSGTGKTTLFNVLSGIAKPNSGHVYLNGHNLHENLDKLKRHLGYVPQEDLLIEELTVFQNLKFGAQLCRDDLSEKDIEELVLKTLLDFGLLNIKDLRVGSPLDKVISGGQRKRLNIALELIRRPDVLFVDEPTSGLSSSDALLVIKLLKQIAGMGNIVIINIHQPPSDLFMLFDKLLILDENGYAAFYGNPFSASSYFKKQLGFVDSINDDSLKFGQCNPEQVINLLEYKKLTAEGTPTGDRVYDSTQWHRLFTKEVQEDIGMEFNELAASLTTIPNRIKQFGIYLKRNIQIRKSDTQYLAMIFLGSPLLALMMAFFLKSTNLETHEYRFMDNDNLPVYLFISVVVSLFLGLILSSGEIFRDLKVIKREAFLSLSPSSYLNSKVVYVAVVNAVQISLYVLVGNSILEIKGLYWQYMLVLWLTAFSSSMLGLYISAKFKSILSIYITIPFLLIPQILLAGAILDFDKIHHSLASKKYVPVYANMNISRWAYESLVVLQFTENKYDEGLTDLLVKQSKMSYHANFFIPKIETLLADFHRDKEVKGELEMMLRELMFQFPEVEKQILKIHVEQGNVVELQQLISKVKKWLRLNMSHLYDKVEEQRSARQGHIVKKDYFNQKLSDFMLKANDYVKYVYEDGDMIRKFQPGYYVSDSAIGRSHYYAPQKRIGNILVKTWVYNLFILAIFALVFYVAVYIHLKRNKF</sequence>
<feature type="transmembrane region" description="Helical" evidence="8">
    <location>
        <begin position="623"/>
        <end position="648"/>
    </location>
</feature>
<dbReference type="PROSITE" id="PS00211">
    <property type="entry name" value="ABC_TRANSPORTER_1"/>
    <property type="match status" value="1"/>
</dbReference>
<evidence type="ECO:0000256" key="7">
    <source>
        <dbReference type="ARBA" id="ARBA00023136"/>
    </source>
</evidence>
<evidence type="ECO:0000313" key="10">
    <source>
        <dbReference type="EMBL" id="GAF02218.1"/>
    </source>
</evidence>
<dbReference type="AlphaFoldDB" id="W7Y3R0"/>
<reference evidence="10 11" key="1">
    <citation type="journal article" date="2014" name="Genome Announc.">
        <title>Draft Genome Sequence of Cytophaga fermentans JCM 21142T, a Facultative Anaerobe Isolated from Marine Mud.</title>
        <authorList>
            <person name="Starns D."/>
            <person name="Oshima K."/>
            <person name="Suda W."/>
            <person name="Iino T."/>
            <person name="Yuki M."/>
            <person name="Inoue J."/>
            <person name="Kitamura K."/>
            <person name="Iida T."/>
            <person name="Darby A."/>
            <person name="Hattori M."/>
            <person name="Ohkuma M."/>
        </authorList>
    </citation>
    <scope>NUCLEOTIDE SEQUENCE [LARGE SCALE GENOMIC DNA]</scope>
    <source>
        <strain evidence="10 11">JCM 21142</strain>
    </source>
</reference>
<feature type="transmembrane region" description="Helical" evidence="8">
    <location>
        <begin position="959"/>
        <end position="981"/>
    </location>
</feature>
<protein>
    <submittedName>
        <fullName evidence="10">Lipopolysaccharide export system ATP-binding protein LptB</fullName>
    </submittedName>
</protein>
<evidence type="ECO:0000256" key="1">
    <source>
        <dbReference type="ARBA" id="ARBA00004141"/>
    </source>
</evidence>
<dbReference type="PANTHER" id="PTHR48041:SF139">
    <property type="entry name" value="PROTEIN SCARLET"/>
    <property type="match status" value="1"/>
</dbReference>